<evidence type="ECO:0000313" key="3">
    <source>
        <dbReference type="Proteomes" id="UP000001070"/>
    </source>
</evidence>
<sequence>MRRRCKREELSRETSKDGAEVWVELRGRKSQREETEIERETQMQTHVDVAVEQGSQGEHPSANGESRQPEQELNDLIRIPELGLELELKLGLGLGQGVGLGLGVGVAAAASYQ</sequence>
<dbReference type="Proteomes" id="UP000001070">
    <property type="component" value="Unassembled WGS sequence"/>
</dbReference>
<protein>
    <submittedName>
        <fullName evidence="2">GH24841</fullName>
    </submittedName>
</protein>
<dbReference type="InParanoid" id="B4JNL3"/>
<reference evidence="2 3" key="1">
    <citation type="journal article" date="2007" name="Nature">
        <title>Evolution of genes and genomes on the Drosophila phylogeny.</title>
        <authorList>
            <consortium name="Drosophila 12 Genomes Consortium"/>
            <person name="Clark A.G."/>
            <person name="Eisen M.B."/>
            <person name="Smith D.R."/>
            <person name="Bergman C.M."/>
            <person name="Oliver B."/>
            <person name="Markow T.A."/>
            <person name="Kaufman T.C."/>
            <person name="Kellis M."/>
            <person name="Gelbart W."/>
            <person name="Iyer V.N."/>
            <person name="Pollard D.A."/>
            <person name="Sackton T.B."/>
            <person name="Larracuente A.M."/>
            <person name="Singh N.D."/>
            <person name="Abad J.P."/>
            <person name="Abt D.N."/>
            <person name="Adryan B."/>
            <person name="Aguade M."/>
            <person name="Akashi H."/>
            <person name="Anderson W.W."/>
            <person name="Aquadro C.F."/>
            <person name="Ardell D.H."/>
            <person name="Arguello R."/>
            <person name="Artieri C.G."/>
            <person name="Barbash D.A."/>
            <person name="Barker D."/>
            <person name="Barsanti P."/>
            <person name="Batterham P."/>
            <person name="Batzoglou S."/>
            <person name="Begun D."/>
            <person name="Bhutkar A."/>
            <person name="Blanco E."/>
            <person name="Bosak S.A."/>
            <person name="Bradley R.K."/>
            <person name="Brand A.D."/>
            <person name="Brent M.R."/>
            <person name="Brooks A.N."/>
            <person name="Brown R.H."/>
            <person name="Butlin R.K."/>
            <person name="Caggese C."/>
            <person name="Calvi B.R."/>
            <person name="Bernardo de Carvalho A."/>
            <person name="Caspi A."/>
            <person name="Castrezana S."/>
            <person name="Celniker S.E."/>
            <person name="Chang J.L."/>
            <person name="Chapple C."/>
            <person name="Chatterji S."/>
            <person name="Chinwalla A."/>
            <person name="Civetta A."/>
            <person name="Clifton S.W."/>
            <person name="Comeron J.M."/>
            <person name="Costello J.C."/>
            <person name="Coyne J.A."/>
            <person name="Daub J."/>
            <person name="David R.G."/>
            <person name="Delcher A.L."/>
            <person name="Delehaunty K."/>
            <person name="Do C.B."/>
            <person name="Ebling H."/>
            <person name="Edwards K."/>
            <person name="Eickbush T."/>
            <person name="Evans J.D."/>
            <person name="Filipski A."/>
            <person name="Findeiss S."/>
            <person name="Freyhult E."/>
            <person name="Fulton L."/>
            <person name="Fulton R."/>
            <person name="Garcia A.C."/>
            <person name="Gardiner A."/>
            <person name="Garfield D.A."/>
            <person name="Garvin B.E."/>
            <person name="Gibson G."/>
            <person name="Gilbert D."/>
            <person name="Gnerre S."/>
            <person name="Godfrey J."/>
            <person name="Good R."/>
            <person name="Gotea V."/>
            <person name="Gravely B."/>
            <person name="Greenberg A.J."/>
            <person name="Griffiths-Jones S."/>
            <person name="Gross S."/>
            <person name="Guigo R."/>
            <person name="Gustafson E.A."/>
            <person name="Haerty W."/>
            <person name="Hahn M.W."/>
            <person name="Halligan D.L."/>
            <person name="Halpern A.L."/>
            <person name="Halter G.M."/>
            <person name="Han M.V."/>
            <person name="Heger A."/>
            <person name="Hillier L."/>
            <person name="Hinrichs A.S."/>
            <person name="Holmes I."/>
            <person name="Hoskins R.A."/>
            <person name="Hubisz M.J."/>
            <person name="Hultmark D."/>
            <person name="Huntley M.A."/>
            <person name="Jaffe D.B."/>
            <person name="Jagadeeshan S."/>
            <person name="Jeck W.R."/>
            <person name="Johnson J."/>
            <person name="Jones C.D."/>
            <person name="Jordan W.C."/>
            <person name="Karpen G.H."/>
            <person name="Kataoka E."/>
            <person name="Keightley P.D."/>
            <person name="Kheradpour P."/>
            <person name="Kirkness E.F."/>
            <person name="Koerich L.B."/>
            <person name="Kristiansen K."/>
            <person name="Kudrna D."/>
            <person name="Kulathinal R.J."/>
            <person name="Kumar S."/>
            <person name="Kwok R."/>
            <person name="Lander E."/>
            <person name="Langley C.H."/>
            <person name="Lapoint R."/>
            <person name="Lazzaro B.P."/>
            <person name="Lee S.J."/>
            <person name="Levesque L."/>
            <person name="Li R."/>
            <person name="Lin C.F."/>
            <person name="Lin M.F."/>
            <person name="Lindblad-Toh K."/>
            <person name="Llopart A."/>
            <person name="Long M."/>
            <person name="Low L."/>
            <person name="Lozovsky E."/>
            <person name="Lu J."/>
            <person name="Luo M."/>
            <person name="Machado C.A."/>
            <person name="Makalowski W."/>
            <person name="Marzo M."/>
            <person name="Matsuda M."/>
            <person name="Matzkin L."/>
            <person name="McAllister B."/>
            <person name="McBride C.S."/>
            <person name="McKernan B."/>
            <person name="McKernan K."/>
            <person name="Mendez-Lago M."/>
            <person name="Minx P."/>
            <person name="Mollenhauer M.U."/>
            <person name="Montooth K."/>
            <person name="Mount S.M."/>
            <person name="Mu X."/>
            <person name="Myers E."/>
            <person name="Negre B."/>
            <person name="Newfeld S."/>
            <person name="Nielsen R."/>
            <person name="Noor M.A."/>
            <person name="O'Grady P."/>
            <person name="Pachter L."/>
            <person name="Papaceit M."/>
            <person name="Parisi M.J."/>
            <person name="Parisi M."/>
            <person name="Parts L."/>
            <person name="Pedersen J.S."/>
            <person name="Pesole G."/>
            <person name="Phillippy A.M."/>
            <person name="Ponting C.P."/>
            <person name="Pop M."/>
            <person name="Porcelli D."/>
            <person name="Powell J.R."/>
            <person name="Prohaska S."/>
            <person name="Pruitt K."/>
            <person name="Puig M."/>
            <person name="Quesneville H."/>
            <person name="Ram K.R."/>
            <person name="Rand D."/>
            <person name="Rasmussen M.D."/>
            <person name="Reed L.K."/>
            <person name="Reenan R."/>
            <person name="Reily A."/>
            <person name="Remington K.A."/>
            <person name="Rieger T.T."/>
            <person name="Ritchie M.G."/>
            <person name="Robin C."/>
            <person name="Rogers Y.H."/>
            <person name="Rohde C."/>
            <person name="Rozas J."/>
            <person name="Rubenfield M.J."/>
            <person name="Ruiz A."/>
            <person name="Russo S."/>
            <person name="Salzberg S.L."/>
            <person name="Sanchez-Gracia A."/>
            <person name="Saranga D.J."/>
            <person name="Sato H."/>
            <person name="Schaeffer S.W."/>
            <person name="Schatz M.C."/>
            <person name="Schlenke T."/>
            <person name="Schwartz R."/>
            <person name="Segarra C."/>
            <person name="Singh R.S."/>
            <person name="Sirot L."/>
            <person name="Sirota M."/>
            <person name="Sisneros N.B."/>
            <person name="Smith C.D."/>
            <person name="Smith T.F."/>
            <person name="Spieth J."/>
            <person name="Stage D.E."/>
            <person name="Stark A."/>
            <person name="Stephan W."/>
            <person name="Strausberg R.L."/>
            <person name="Strempel S."/>
            <person name="Sturgill D."/>
            <person name="Sutton G."/>
            <person name="Sutton G.G."/>
            <person name="Tao W."/>
            <person name="Teichmann S."/>
            <person name="Tobari Y.N."/>
            <person name="Tomimura Y."/>
            <person name="Tsolas J.M."/>
            <person name="Valente V.L."/>
            <person name="Venter E."/>
            <person name="Venter J.C."/>
            <person name="Vicario S."/>
            <person name="Vieira F.G."/>
            <person name="Vilella A.J."/>
            <person name="Villasante A."/>
            <person name="Walenz B."/>
            <person name="Wang J."/>
            <person name="Wasserman M."/>
            <person name="Watts T."/>
            <person name="Wilson D."/>
            <person name="Wilson R.K."/>
            <person name="Wing R.A."/>
            <person name="Wolfner M.F."/>
            <person name="Wong A."/>
            <person name="Wong G.K."/>
            <person name="Wu C.I."/>
            <person name="Wu G."/>
            <person name="Yamamoto D."/>
            <person name="Yang H.P."/>
            <person name="Yang S.P."/>
            <person name="Yorke J.A."/>
            <person name="Yoshida K."/>
            <person name="Zdobnov E."/>
            <person name="Zhang P."/>
            <person name="Zhang Y."/>
            <person name="Zimin A.V."/>
            <person name="Baldwin J."/>
            <person name="Abdouelleil A."/>
            <person name="Abdulkadir J."/>
            <person name="Abebe A."/>
            <person name="Abera B."/>
            <person name="Abreu J."/>
            <person name="Acer S.C."/>
            <person name="Aftuck L."/>
            <person name="Alexander A."/>
            <person name="An P."/>
            <person name="Anderson E."/>
            <person name="Anderson S."/>
            <person name="Arachi H."/>
            <person name="Azer M."/>
            <person name="Bachantsang P."/>
            <person name="Barry A."/>
            <person name="Bayul T."/>
            <person name="Berlin A."/>
            <person name="Bessette D."/>
            <person name="Bloom T."/>
            <person name="Blye J."/>
            <person name="Boguslavskiy L."/>
            <person name="Bonnet C."/>
            <person name="Boukhgalter B."/>
            <person name="Bourzgui I."/>
            <person name="Brown A."/>
            <person name="Cahill P."/>
            <person name="Channer S."/>
            <person name="Cheshatsang Y."/>
            <person name="Chuda L."/>
            <person name="Citroen M."/>
            <person name="Collymore A."/>
            <person name="Cooke P."/>
            <person name="Costello M."/>
            <person name="D'Aco K."/>
            <person name="Daza R."/>
            <person name="De Haan G."/>
            <person name="DeGray S."/>
            <person name="DeMaso C."/>
            <person name="Dhargay N."/>
            <person name="Dooley K."/>
            <person name="Dooley E."/>
            <person name="Doricent M."/>
            <person name="Dorje P."/>
            <person name="Dorjee K."/>
            <person name="Dupes A."/>
            <person name="Elong R."/>
            <person name="Falk J."/>
            <person name="Farina A."/>
            <person name="Faro S."/>
            <person name="Ferguson D."/>
            <person name="Fisher S."/>
            <person name="Foley C.D."/>
            <person name="Franke A."/>
            <person name="Friedrich D."/>
            <person name="Gadbois L."/>
            <person name="Gearin G."/>
            <person name="Gearin C.R."/>
            <person name="Giannoukos G."/>
            <person name="Goode T."/>
            <person name="Graham J."/>
            <person name="Grandbois E."/>
            <person name="Grewal S."/>
            <person name="Gyaltsen K."/>
            <person name="Hafez N."/>
            <person name="Hagos B."/>
            <person name="Hall J."/>
            <person name="Henson C."/>
            <person name="Hollinger A."/>
            <person name="Honan T."/>
            <person name="Huard M.D."/>
            <person name="Hughes L."/>
            <person name="Hurhula B."/>
            <person name="Husby M.E."/>
            <person name="Kamat A."/>
            <person name="Kanga B."/>
            <person name="Kashin S."/>
            <person name="Khazanovich D."/>
            <person name="Kisner P."/>
            <person name="Lance K."/>
            <person name="Lara M."/>
            <person name="Lee W."/>
            <person name="Lennon N."/>
            <person name="Letendre F."/>
            <person name="LeVine R."/>
            <person name="Lipovsky A."/>
            <person name="Liu X."/>
            <person name="Liu J."/>
            <person name="Liu S."/>
            <person name="Lokyitsang T."/>
            <person name="Lokyitsang Y."/>
            <person name="Lubonja R."/>
            <person name="Lui A."/>
            <person name="MacDonald P."/>
            <person name="Magnisalis V."/>
            <person name="Maru K."/>
            <person name="Matthews C."/>
            <person name="McCusker W."/>
            <person name="McDonough S."/>
            <person name="Mehta T."/>
            <person name="Meldrim J."/>
            <person name="Meneus L."/>
            <person name="Mihai O."/>
            <person name="Mihalev A."/>
            <person name="Mihova T."/>
            <person name="Mittelman R."/>
            <person name="Mlenga V."/>
            <person name="Montmayeur A."/>
            <person name="Mulrain L."/>
            <person name="Navidi A."/>
            <person name="Naylor J."/>
            <person name="Negash T."/>
            <person name="Nguyen T."/>
            <person name="Nguyen N."/>
            <person name="Nicol R."/>
            <person name="Norbu C."/>
            <person name="Norbu N."/>
            <person name="Novod N."/>
            <person name="O'Neill B."/>
            <person name="Osman S."/>
            <person name="Markiewicz E."/>
            <person name="Oyono O.L."/>
            <person name="Patti C."/>
            <person name="Phunkhang P."/>
            <person name="Pierre F."/>
            <person name="Priest M."/>
            <person name="Raghuraman S."/>
            <person name="Rege F."/>
            <person name="Reyes R."/>
            <person name="Rise C."/>
            <person name="Rogov P."/>
            <person name="Ross K."/>
            <person name="Ryan E."/>
            <person name="Settipalli S."/>
            <person name="Shea T."/>
            <person name="Sherpa N."/>
            <person name="Shi L."/>
            <person name="Shih D."/>
            <person name="Sparrow T."/>
            <person name="Spaulding J."/>
            <person name="Stalker J."/>
            <person name="Stange-Thomann N."/>
            <person name="Stavropoulos S."/>
            <person name="Stone C."/>
            <person name="Strader C."/>
            <person name="Tesfaye S."/>
            <person name="Thomson T."/>
            <person name="Thoulutsang Y."/>
            <person name="Thoulutsang D."/>
            <person name="Topham K."/>
            <person name="Topping I."/>
            <person name="Tsamla T."/>
            <person name="Vassiliev H."/>
            <person name="Vo A."/>
            <person name="Wangchuk T."/>
            <person name="Wangdi T."/>
            <person name="Weiand M."/>
            <person name="Wilkinson J."/>
            <person name="Wilson A."/>
            <person name="Yadav S."/>
            <person name="Young G."/>
            <person name="Yu Q."/>
            <person name="Zembek L."/>
            <person name="Zhong D."/>
            <person name="Zimmer A."/>
            <person name="Zwirko Z."/>
            <person name="Jaffe D.B."/>
            <person name="Alvarez P."/>
            <person name="Brockman W."/>
            <person name="Butler J."/>
            <person name="Chin C."/>
            <person name="Gnerre S."/>
            <person name="Grabherr M."/>
            <person name="Kleber M."/>
            <person name="Mauceli E."/>
            <person name="MacCallum I."/>
        </authorList>
    </citation>
    <scope>NUCLEOTIDE SEQUENCE [LARGE SCALE GENOMIC DNA]</scope>
    <source>
        <strain evidence="3">Tucson 15287-2541.00</strain>
    </source>
</reference>
<feature type="region of interest" description="Disordered" evidence="1">
    <location>
        <begin position="50"/>
        <end position="72"/>
    </location>
</feature>
<name>B4JNL3_DROGR</name>
<evidence type="ECO:0000313" key="2">
    <source>
        <dbReference type="EMBL" id="EDV92306.1"/>
    </source>
</evidence>
<dbReference type="HOGENOM" id="CLU_2136027_0_0_1"/>
<proteinExistence type="predicted"/>
<dbReference type="EMBL" id="CH916371">
    <property type="protein sequence ID" value="EDV92306.1"/>
    <property type="molecule type" value="Genomic_DNA"/>
</dbReference>
<organism evidence="3">
    <name type="scientific">Drosophila grimshawi</name>
    <name type="common">Hawaiian fruit fly</name>
    <name type="synonym">Idiomyia grimshawi</name>
    <dbReference type="NCBI Taxonomy" id="7222"/>
    <lineage>
        <taxon>Eukaryota</taxon>
        <taxon>Metazoa</taxon>
        <taxon>Ecdysozoa</taxon>
        <taxon>Arthropoda</taxon>
        <taxon>Hexapoda</taxon>
        <taxon>Insecta</taxon>
        <taxon>Pterygota</taxon>
        <taxon>Neoptera</taxon>
        <taxon>Endopterygota</taxon>
        <taxon>Diptera</taxon>
        <taxon>Brachycera</taxon>
        <taxon>Muscomorpha</taxon>
        <taxon>Ephydroidea</taxon>
        <taxon>Drosophilidae</taxon>
        <taxon>Drosophila</taxon>
        <taxon>Hawaiian Drosophila</taxon>
    </lineage>
</organism>
<feature type="compositionally biased region" description="Polar residues" evidence="1">
    <location>
        <begin position="53"/>
        <end position="66"/>
    </location>
</feature>
<accession>B4JNL3</accession>
<gene>
    <name evidence="2" type="primary">Dgri\GH24841</name>
    <name evidence="2" type="ORF">Dgri_GH24841</name>
</gene>
<dbReference type="AlphaFoldDB" id="B4JNL3"/>
<keyword evidence="3" id="KW-1185">Reference proteome</keyword>
<evidence type="ECO:0000256" key="1">
    <source>
        <dbReference type="SAM" id="MobiDB-lite"/>
    </source>
</evidence>